<evidence type="ECO:0000313" key="1">
    <source>
        <dbReference type="EMBL" id="QJA61272.1"/>
    </source>
</evidence>
<accession>A0A6M3IXC2</accession>
<organism evidence="1">
    <name type="scientific">viral metagenome</name>
    <dbReference type="NCBI Taxonomy" id="1070528"/>
    <lineage>
        <taxon>unclassified sequences</taxon>
        <taxon>metagenomes</taxon>
        <taxon>organismal metagenomes</taxon>
    </lineage>
</organism>
<reference evidence="1" key="1">
    <citation type="submission" date="2020-03" db="EMBL/GenBank/DDBJ databases">
        <title>The deep terrestrial virosphere.</title>
        <authorList>
            <person name="Holmfeldt K."/>
            <person name="Nilsson E."/>
            <person name="Simone D."/>
            <person name="Lopez-Fernandez M."/>
            <person name="Wu X."/>
            <person name="de Brujin I."/>
            <person name="Lundin D."/>
            <person name="Andersson A."/>
            <person name="Bertilsson S."/>
            <person name="Dopson M."/>
        </authorList>
    </citation>
    <scope>NUCLEOTIDE SEQUENCE</scope>
    <source>
        <strain evidence="1">MM415B00971</strain>
    </source>
</reference>
<protein>
    <submittedName>
        <fullName evidence="1">Uncharacterized protein</fullName>
    </submittedName>
</protein>
<gene>
    <name evidence="1" type="ORF">MM415B00971_0031</name>
</gene>
<proteinExistence type="predicted"/>
<dbReference type="AlphaFoldDB" id="A0A6M3IXC2"/>
<name>A0A6M3IXC2_9ZZZZ</name>
<dbReference type="EMBL" id="MT141435">
    <property type="protein sequence ID" value="QJA61272.1"/>
    <property type="molecule type" value="Genomic_DNA"/>
</dbReference>
<sequence length="67" mass="7842">MEFNERQVNELRECLELLQAIQNIEYHNKNWLPAWAIRNPGKLNQETRDLISRALKIIGSSSGQCFI</sequence>